<sequence>MDKKLVSVFSLLLILSIPVLLTTFFLTSLVNAETSQPAAPKEDIQIATPQELPVTHIPNLPKAAESYFSPDGKSLICQAQMPSDPGIETNAYHAYTANIDGTNIHRINDKGEDACNFYFPDNKKIVWTSTKDNLDMPKGDWSDAKIYPQGAELYISDLDGSNTKRITNNKYYDAEVTVSPDGKWILFGRQIDGKMDLWKMKSDGTGETQITKTPDWQEGGAGYMSDSKTILYRAWKIEDDGKRSKPMQIFTIKDNGTDLKQITKEEGTNWAPYPHPDGKQFAFVKVLPAKTHPGPNFEIFMMNMETGKQTRLTYSDAFDGFPSISPDGKTMMFSSSRNAPQGTRTLTLYLMDISSIKD</sequence>
<evidence type="ECO:0000313" key="2">
    <source>
        <dbReference type="EMBL" id="OGL55336.1"/>
    </source>
</evidence>
<protein>
    <recommendedName>
        <fullName evidence="4">DUF5050 domain-containing protein</fullName>
    </recommendedName>
</protein>
<comment type="caution">
    <text evidence="2">The sequence shown here is derived from an EMBL/GenBank/DDBJ whole genome shotgun (WGS) entry which is preliminary data.</text>
</comment>
<dbReference type="Gene3D" id="2.120.10.30">
    <property type="entry name" value="TolB, C-terminal domain"/>
    <property type="match status" value="3"/>
</dbReference>
<dbReference type="SUPFAM" id="SSF69304">
    <property type="entry name" value="Tricorn protease N-terminal domain"/>
    <property type="match status" value="1"/>
</dbReference>
<dbReference type="InterPro" id="IPR011042">
    <property type="entry name" value="6-blade_b-propeller_TolB-like"/>
</dbReference>
<gene>
    <name evidence="2" type="ORF">A3G31_04860</name>
</gene>
<comment type="similarity">
    <text evidence="1">Belongs to the TolB family.</text>
</comment>
<proteinExistence type="inferred from homology"/>
<reference evidence="2 3" key="1">
    <citation type="journal article" date="2016" name="Nat. Commun.">
        <title>Thousands of microbial genomes shed light on interconnected biogeochemical processes in an aquifer system.</title>
        <authorList>
            <person name="Anantharaman K."/>
            <person name="Brown C.T."/>
            <person name="Hug L.A."/>
            <person name="Sharon I."/>
            <person name="Castelle C.J."/>
            <person name="Probst A.J."/>
            <person name="Thomas B.C."/>
            <person name="Singh A."/>
            <person name="Wilkins M.J."/>
            <person name="Karaoz U."/>
            <person name="Brodie E.L."/>
            <person name="Williams K.H."/>
            <person name="Hubbard S.S."/>
            <person name="Banfield J.F."/>
        </authorList>
    </citation>
    <scope>NUCLEOTIDE SEQUENCE [LARGE SCALE GENOMIC DNA]</scope>
</reference>
<evidence type="ECO:0000313" key="3">
    <source>
        <dbReference type="Proteomes" id="UP000178082"/>
    </source>
</evidence>
<evidence type="ECO:0000256" key="1">
    <source>
        <dbReference type="ARBA" id="ARBA00009820"/>
    </source>
</evidence>
<dbReference type="PANTHER" id="PTHR36842">
    <property type="entry name" value="PROTEIN TOLB HOMOLOG"/>
    <property type="match status" value="1"/>
</dbReference>
<dbReference type="STRING" id="1817883.A3G31_04860"/>
<dbReference type="PANTHER" id="PTHR36842:SF1">
    <property type="entry name" value="PROTEIN TOLB"/>
    <property type="match status" value="1"/>
</dbReference>
<dbReference type="InterPro" id="IPR011659">
    <property type="entry name" value="WD40"/>
</dbReference>
<accession>A0A1F7SNH9</accession>
<dbReference type="AlphaFoldDB" id="A0A1F7SNH9"/>
<dbReference type="EMBL" id="MGDI01000002">
    <property type="protein sequence ID" value="OGL55336.1"/>
    <property type="molecule type" value="Genomic_DNA"/>
</dbReference>
<organism evidence="2 3">
    <name type="scientific">Candidatus Schekmanbacteria bacterium RIFCSPLOWO2_12_FULL_38_15</name>
    <dbReference type="NCBI Taxonomy" id="1817883"/>
    <lineage>
        <taxon>Bacteria</taxon>
        <taxon>Candidatus Schekmaniibacteriota</taxon>
    </lineage>
</organism>
<dbReference type="Proteomes" id="UP000178082">
    <property type="component" value="Unassembled WGS sequence"/>
</dbReference>
<evidence type="ECO:0008006" key="4">
    <source>
        <dbReference type="Google" id="ProtNLM"/>
    </source>
</evidence>
<name>A0A1F7SNH9_9BACT</name>
<dbReference type="Pfam" id="PF07676">
    <property type="entry name" value="PD40"/>
    <property type="match status" value="4"/>
</dbReference>